<name>X1MK62_9ZZZZ</name>
<feature type="non-terminal residue" evidence="1">
    <location>
        <position position="43"/>
    </location>
</feature>
<dbReference type="EMBL" id="BARV01004066">
    <property type="protein sequence ID" value="GAI15090.1"/>
    <property type="molecule type" value="Genomic_DNA"/>
</dbReference>
<evidence type="ECO:0000313" key="1">
    <source>
        <dbReference type="EMBL" id="GAI15090.1"/>
    </source>
</evidence>
<dbReference type="InterPro" id="IPR008323">
    <property type="entry name" value="UCP033563"/>
</dbReference>
<dbReference type="AlphaFoldDB" id="X1MK62"/>
<evidence type="ECO:0008006" key="2">
    <source>
        <dbReference type="Google" id="ProtNLM"/>
    </source>
</evidence>
<accession>X1MK62</accession>
<dbReference type="Pfam" id="PF06245">
    <property type="entry name" value="DUF1015"/>
    <property type="match status" value="1"/>
</dbReference>
<organism evidence="1">
    <name type="scientific">marine sediment metagenome</name>
    <dbReference type="NCBI Taxonomy" id="412755"/>
    <lineage>
        <taxon>unclassified sequences</taxon>
        <taxon>metagenomes</taxon>
        <taxon>ecological metagenomes</taxon>
    </lineage>
</organism>
<comment type="caution">
    <text evidence="1">The sequence shown here is derived from an EMBL/GenBank/DDBJ whole genome shotgun (WGS) entry which is preliminary data.</text>
</comment>
<reference evidence="1" key="1">
    <citation type="journal article" date="2014" name="Front. Microbiol.">
        <title>High frequency of phylogenetically diverse reductive dehalogenase-homologous genes in deep subseafloor sedimentary metagenomes.</title>
        <authorList>
            <person name="Kawai M."/>
            <person name="Futagami T."/>
            <person name="Toyoda A."/>
            <person name="Takaki Y."/>
            <person name="Nishi S."/>
            <person name="Hori S."/>
            <person name="Arai W."/>
            <person name="Tsubouchi T."/>
            <person name="Morono Y."/>
            <person name="Uchiyama I."/>
            <person name="Ito T."/>
            <person name="Fujiyama A."/>
            <person name="Inagaki F."/>
            <person name="Takami H."/>
        </authorList>
    </citation>
    <scope>NUCLEOTIDE SEQUENCE</scope>
    <source>
        <strain evidence="1">Expedition CK06-06</strain>
    </source>
</reference>
<gene>
    <name evidence="1" type="ORF">S06H3_09292</name>
</gene>
<sequence>MAEIRPFRGVRYNQRLINDLATVICPVYDVTTPEMQQELYHRS</sequence>
<proteinExistence type="predicted"/>
<protein>
    <recommendedName>
        <fullName evidence="2">DUF1015 domain-containing protein</fullName>
    </recommendedName>
</protein>